<dbReference type="STRING" id="906968.Trebr_0088"/>
<comment type="subcellular location">
    <subcellularLocation>
        <location evidence="1">Cell membrane</location>
        <topology evidence="1">Multi-pass membrane protein</topology>
    </subcellularLocation>
</comment>
<accession>F4LKT1</accession>
<evidence type="ECO:0000313" key="9">
    <source>
        <dbReference type="Proteomes" id="UP000006546"/>
    </source>
</evidence>
<dbReference type="AlphaFoldDB" id="F4LKT1"/>
<feature type="compositionally biased region" description="Basic and acidic residues" evidence="6">
    <location>
        <begin position="1"/>
        <end position="18"/>
    </location>
</feature>
<sequence length="299" mass="32025">MSERFENETEKAGSERTANECTASERTASERAGRNASFKIDTAGIDSAGIDTTCTASARRAGAKRAAFVIMKRELAAYFTGPIAYIVTGLFLVFSGFFFFSVFFLADRAELRQFFTLLPVLFAFFIPALTMRVFSEETRSGSLETLLTLPVSAADVVAGKYLASLIASASMLVPTLLYAATAAVFGDPDPGPLAGGYIGAIFLAAAFCAVGVYASSITKNQIIAFFTAFAVCIVLTMIDNFLVFLPGAFVSAANFLSASAHFESVARGIIDSRDIVYFLSLTAVFIGLTVCSVERRRRA</sequence>
<keyword evidence="3 7" id="KW-0812">Transmembrane</keyword>
<keyword evidence="5 7" id="KW-0472">Membrane</keyword>
<name>F4LKT1_TREBD</name>
<dbReference type="InterPro" id="IPR051449">
    <property type="entry name" value="ABC-2_transporter_component"/>
</dbReference>
<feature type="transmembrane region" description="Helical" evidence="7">
    <location>
        <begin position="275"/>
        <end position="293"/>
    </location>
</feature>
<evidence type="ECO:0000256" key="1">
    <source>
        <dbReference type="ARBA" id="ARBA00004651"/>
    </source>
</evidence>
<gene>
    <name evidence="8" type="ordered locus">Trebr_0088</name>
</gene>
<dbReference type="Proteomes" id="UP000006546">
    <property type="component" value="Chromosome"/>
</dbReference>
<dbReference type="PANTHER" id="PTHR30294:SF29">
    <property type="entry name" value="MULTIDRUG ABC TRANSPORTER PERMEASE YBHS-RELATED"/>
    <property type="match status" value="1"/>
</dbReference>
<evidence type="ECO:0000256" key="6">
    <source>
        <dbReference type="SAM" id="MobiDB-lite"/>
    </source>
</evidence>
<evidence type="ECO:0000256" key="7">
    <source>
        <dbReference type="SAM" id="Phobius"/>
    </source>
</evidence>
<dbReference type="GO" id="GO:0005886">
    <property type="term" value="C:plasma membrane"/>
    <property type="evidence" value="ECO:0007669"/>
    <property type="project" value="UniProtKB-SubCell"/>
</dbReference>
<evidence type="ECO:0000256" key="4">
    <source>
        <dbReference type="ARBA" id="ARBA00022989"/>
    </source>
</evidence>
<reference evidence="9" key="1">
    <citation type="submission" date="2011-04" db="EMBL/GenBank/DDBJ databases">
        <title>The complete genome of Treponema brennaborense DSM 12168.</title>
        <authorList>
            <person name="Lucas S."/>
            <person name="Han J."/>
            <person name="Lapidus A."/>
            <person name="Bruce D."/>
            <person name="Goodwin L."/>
            <person name="Pitluck S."/>
            <person name="Peters L."/>
            <person name="Kyrpides N."/>
            <person name="Mavromatis K."/>
            <person name="Ivanova N."/>
            <person name="Mikhailova N."/>
            <person name="Pagani I."/>
            <person name="Teshima H."/>
            <person name="Detter J.C."/>
            <person name="Tapia R."/>
            <person name="Han C."/>
            <person name="Land M."/>
            <person name="Hauser L."/>
            <person name="Markowitz V."/>
            <person name="Cheng J.-F."/>
            <person name="Hugenholtz P."/>
            <person name="Woyke T."/>
            <person name="Wu D."/>
            <person name="Gronow S."/>
            <person name="Wellnitz S."/>
            <person name="Brambilla E."/>
            <person name="Klenk H.-P."/>
            <person name="Eisen J.A."/>
        </authorList>
    </citation>
    <scope>NUCLEOTIDE SEQUENCE [LARGE SCALE GENOMIC DNA]</scope>
    <source>
        <strain evidence="9">DSM 12168 / CIP 105900 / DD5/3</strain>
    </source>
</reference>
<organism evidence="8 9">
    <name type="scientific">Treponema brennaborense (strain DSM 12168 / CIP 105900 / DD5/3)</name>
    <dbReference type="NCBI Taxonomy" id="906968"/>
    <lineage>
        <taxon>Bacteria</taxon>
        <taxon>Pseudomonadati</taxon>
        <taxon>Spirochaetota</taxon>
        <taxon>Spirochaetia</taxon>
        <taxon>Spirochaetales</taxon>
        <taxon>Treponemataceae</taxon>
        <taxon>Treponema</taxon>
    </lineage>
</organism>
<feature type="transmembrane region" description="Helical" evidence="7">
    <location>
        <begin position="75"/>
        <end position="102"/>
    </location>
</feature>
<dbReference type="RefSeq" id="WP_013757262.1">
    <property type="nucleotide sequence ID" value="NC_015500.1"/>
</dbReference>
<dbReference type="Pfam" id="PF12679">
    <property type="entry name" value="ABC2_membrane_2"/>
    <property type="match status" value="1"/>
</dbReference>
<dbReference type="KEGG" id="tbe:Trebr_0088"/>
<keyword evidence="4 7" id="KW-1133">Transmembrane helix</keyword>
<protein>
    <submittedName>
        <fullName evidence="8">ABC-2 type transporter</fullName>
    </submittedName>
</protein>
<keyword evidence="9" id="KW-1185">Reference proteome</keyword>
<dbReference type="HOGENOM" id="CLU_081003_0_1_12"/>
<evidence type="ECO:0000313" key="8">
    <source>
        <dbReference type="EMBL" id="AEE15542.1"/>
    </source>
</evidence>
<feature type="region of interest" description="Disordered" evidence="6">
    <location>
        <begin position="1"/>
        <end position="32"/>
    </location>
</feature>
<dbReference type="eggNOG" id="COG1277">
    <property type="taxonomic scope" value="Bacteria"/>
</dbReference>
<evidence type="ECO:0000256" key="5">
    <source>
        <dbReference type="ARBA" id="ARBA00023136"/>
    </source>
</evidence>
<feature type="transmembrane region" description="Helical" evidence="7">
    <location>
        <begin position="114"/>
        <end position="134"/>
    </location>
</feature>
<proteinExistence type="predicted"/>
<dbReference type="EMBL" id="CP002696">
    <property type="protein sequence ID" value="AEE15542.1"/>
    <property type="molecule type" value="Genomic_DNA"/>
</dbReference>
<feature type="transmembrane region" description="Helical" evidence="7">
    <location>
        <begin position="222"/>
        <end position="255"/>
    </location>
</feature>
<dbReference type="PANTHER" id="PTHR30294">
    <property type="entry name" value="MEMBRANE COMPONENT OF ABC TRANSPORTER YHHJ-RELATED"/>
    <property type="match status" value="1"/>
</dbReference>
<feature type="transmembrane region" description="Helical" evidence="7">
    <location>
        <begin position="197"/>
        <end position="215"/>
    </location>
</feature>
<feature type="transmembrane region" description="Helical" evidence="7">
    <location>
        <begin position="161"/>
        <end position="185"/>
    </location>
</feature>
<keyword evidence="2" id="KW-1003">Cell membrane</keyword>
<evidence type="ECO:0000256" key="3">
    <source>
        <dbReference type="ARBA" id="ARBA00022692"/>
    </source>
</evidence>
<evidence type="ECO:0000256" key="2">
    <source>
        <dbReference type="ARBA" id="ARBA00022475"/>
    </source>
</evidence>